<proteinExistence type="predicted"/>
<dbReference type="InterPro" id="IPR032687">
    <property type="entry name" value="AraC-type_N"/>
</dbReference>
<organism evidence="2 3">
    <name type="scientific">Candidatus Seongchinamella marina</name>
    <dbReference type="NCBI Taxonomy" id="2518990"/>
    <lineage>
        <taxon>Bacteria</taxon>
        <taxon>Pseudomonadati</taxon>
        <taxon>Pseudomonadota</taxon>
        <taxon>Gammaproteobacteria</taxon>
        <taxon>Cellvibrionales</taxon>
        <taxon>Halieaceae</taxon>
        <taxon>Seongchinamella</taxon>
    </lineage>
</organism>
<feature type="domain" description="HTH-type transcriptional regulator AraC-type N-terminal" evidence="1">
    <location>
        <begin position="22"/>
        <end position="110"/>
    </location>
</feature>
<protein>
    <recommendedName>
        <fullName evidence="1">HTH-type transcriptional regulator AraC-type N-terminal domain-containing protein</fullName>
    </recommendedName>
</protein>
<name>A0ABT3SUQ6_9GAMM</name>
<evidence type="ECO:0000313" key="3">
    <source>
        <dbReference type="Proteomes" id="UP001143307"/>
    </source>
</evidence>
<keyword evidence="3" id="KW-1185">Reference proteome</keyword>
<reference evidence="2" key="1">
    <citation type="submission" date="2019-02" db="EMBL/GenBank/DDBJ databases">
        <authorList>
            <person name="Li S.-H."/>
        </authorList>
    </citation>
    <scope>NUCLEOTIDE SEQUENCE</scope>
    <source>
        <strain evidence="2">IMCC8485</strain>
    </source>
</reference>
<evidence type="ECO:0000313" key="2">
    <source>
        <dbReference type="EMBL" id="MCX2973385.1"/>
    </source>
</evidence>
<dbReference type="Pfam" id="PF12625">
    <property type="entry name" value="Arabinose_bd"/>
    <property type="match status" value="1"/>
</dbReference>
<evidence type="ECO:0000259" key="1">
    <source>
        <dbReference type="Pfam" id="PF12625"/>
    </source>
</evidence>
<dbReference type="Proteomes" id="UP001143307">
    <property type="component" value="Unassembled WGS sequence"/>
</dbReference>
<accession>A0ABT3SUQ6</accession>
<sequence>MAIETIPAIYVKAIVTSLQLRGWDRETLLLKLGVSDEILDAEKARIARSSYLNFTGYLALKLQDENFGLLATPLKPGTFAMLCHSCINCDSLEHFLRRMIKHLALVNNDASF</sequence>
<dbReference type="RefSeq" id="WP_279252302.1">
    <property type="nucleotide sequence ID" value="NZ_SHNP01000002.1"/>
</dbReference>
<gene>
    <name evidence="2" type="ORF">EYC87_07270</name>
</gene>
<comment type="caution">
    <text evidence="2">The sequence shown here is derived from an EMBL/GenBank/DDBJ whole genome shotgun (WGS) entry which is preliminary data.</text>
</comment>
<dbReference type="EMBL" id="SHNP01000002">
    <property type="protein sequence ID" value="MCX2973385.1"/>
    <property type="molecule type" value="Genomic_DNA"/>
</dbReference>